<evidence type="ECO:0000256" key="3">
    <source>
        <dbReference type="ARBA" id="ARBA00023015"/>
    </source>
</evidence>
<sequence>MTPKPLVFIVDDAADNRLLLRSLLEDEYRLMEADSGEQCLALLEQEEPDLILLDVSMPGISGYHTCIAIRKLAKSKSTPVIFVSAKDSPEERLEGFEAGADDYLTKPVDGTLLLEKMHIQLQRGIDRKQAIAQSQEAMNVAMEAMTSSSELGQIIHFVKDVQAIHSNDILAEAIISITAKFGLNCCVLIADKKPVLLGCEEESIEAKVLMKFRDANQRITHAGIRTVICYGMIIILIKNMPLNDEIKYGRLNDHLAVLIDVANSRANAISSVSQEKHQQRIKLLHDVIEKAEKNIEETNREIRNYSENVTNIANNMVTKLEAMLFTLGLEEDQEKQLMALANQTTATLDKTAEKTKTLDNNLSHILEALYDLLAQQ</sequence>
<reference evidence="9" key="1">
    <citation type="journal article" date="2022" name="Front. Microbiol.">
        <title>Genome-based taxonomic rearrangement of Oceanobacter-related bacteria including the description of Thalassolituus hydrocarbonoclasticus sp. nov. and Thalassolituus pacificus sp. nov. and emended description of the genus Thalassolituus.</title>
        <authorList>
            <person name="Dong C."/>
            <person name="Wei L."/>
            <person name="Wang J."/>
            <person name="Lai Q."/>
            <person name="Huang Z."/>
            <person name="Shao Z."/>
        </authorList>
    </citation>
    <scope>NUCLEOTIDE SEQUENCE</scope>
    <source>
        <strain evidence="9">59MF3M-4</strain>
    </source>
</reference>
<dbReference type="GO" id="GO:0032993">
    <property type="term" value="C:protein-DNA complex"/>
    <property type="evidence" value="ECO:0007669"/>
    <property type="project" value="TreeGrafter"/>
</dbReference>
<dbReference type="SMART" id="SM00448">
    <property type="entry name" value="REC"/>
    <property type="match status" value="1"/>
</dbReference>
<name>A0A9X2WFN8_9GAMM</name>
<feature type="coiled-coil region" evidence="7">
    <location>
        <begin position="274"/>
        <end position="315"/>
    </location>
</feature>
<dbReference type="InterPro" id="IPR001789">
    <property type="entry name" value="Sig_transdc_resp-reg_receiver"/>
</dbReference>
<evidence type="ECO:0000259" key="8">
    <source>
        <dbReference type="PROSITE" id="PS50110"/>
    </source>
</evidence>
<dbReference type="GO" id="GO:0006355">
    <property type="term" value="P:regulation of DNA-templated transcription"/>
    <property type="evidence" value="ECO:0007669"/>
    <property type="project" value="TreeGrafter"/>
</dbReference>
<keyword evidence="4" id="KW-0238">DNA-binding</keyword>
<dbReference type="InterPro" id="IPR039420">
    <property type="entry name" value="WalR-like"/>
</dbReference>
<dbReference type="RefSeq" id="WP_260976423.1">
    <property type="nucleotide sequence ID" value="NZ_JAOANI010000019.1"/>
</dbReference>
<evidence type="ECO:0000256" key="6">
    <source>
        <dbReference type="PROSITE-ProRule" id="PRU00169"/>
    </source>
</evidence>
<evidence type="ECO:0000256" key="5">
    <source>
        <dbReference type="ARBA" id="ARBA00023163"/>
    </source>
</evidence>
<evidence type="ECO:0000313" key="9">
    <source>
        <dbReference type="EMBL" id="MCT7359557.1"/>
    </source>
</evidence>
<comment type="caution">
    <text evidence="9">The sequence shown here is derived from an EMBL/GenBank/DDBJ whole genome shotgun (WGS) entry which is preliminary data.</text>
</comment>
<evidence type="ECO:0000256" key="7">
    <source>
        <dbReference type="SAM" id="Coils"/>
    </source>
</evidence>
<dbReference type="Pfam" id="PF00072">
    <property type="entry name" value="Response_reg"/>
    <property type="match status" value="1"/>
</dbReference>
<dbReference type="Gene3D" id="3.40.50.2300">
    <property type="match status" value="1"/>
</dbReference>
<organism evidence="9 10">
    <name type="scientific">Thalassolituus pacificus</name>
    <dbReference type="NCBI Taxonomy" id="2975440"/>
    <lineage>
        <taxon>Bacteria</taxon>
        <taxon>Pseudomonadati</taxon>
        <taxon>Pseudomonadota</taxon>
        <taxon>Gammaproteobacteria</taxon>
        <taxon>Oceanospirillales</taxon>
        <taxon>Oceanospirillaceae</taxon>
        <taxon>Thalassolituus</taxon>
    </lineage>
</organism>
<protein>
    <submittedName>
        <fullName evidence="9">Response regulator</fullName>
    </submittedName>
</protein>
<keyword evidence="5" id="KW-0804">Transcription</keyword>
<proteinExistence type="predicted"/>
<dbReference type="GO" id="GO:0000156">
    <property type="term" value="F:phosphorelay response regulator activity"/>
    <property type="evidence" value="ECO:0007669"/>
    <property type="project" value="TreeGrafter"/>
</dbReference>
<dbReference type="GO" id="GO:0000976">
    <property type="term" value="F:transcription cis-regulatory region binding"/>
    <property type="evidence" value="ECO:0007669"/>
    <property type="project" value="TreeGrafter"/>
</dbReference>
<dbReference type="GO" id="GO:0005829">
    <property type="term" value="C:cytosol"/>
    <property type="evidence" value="ECO:0007669"/>
    <property type="project" value="TreeGrafter"/>
</dbReference>
<dbReference type="SUPFAM" id="SSF52172">
    <property type="entry name" value="CheY-like"/>
    <property type="match status" value="1"/>
</dbReference>
<keyword evidence="2" id="KW-0902">Two-component regulatory system</keyword>
<dbReference type="PROSITE" id="PS50110">
    <property type="entry name" value="RESPONSE_REGULATORY"/>
    <property type="match status" value="1"/>
</dbReference>
<keyword evidence="3" id="KW-0805">Transcription regulation</keyword>
<evidence type="ECO:0000256" key="1">
    <source>
        <dbReference type="ARBA" id="ARBA00022553"/>
    </source>
</evidence>
<gene>
    <name evidence="9" type="ORF">NYR02_11025</name>
</gene>
<keyword evidence="10" id="KW-1185">Reference proteome</keyword>
<keyword evidence="1 6" id="KW-0597">Phosphoprotein</keyword>
<evidence type="ECO:0000256" key="2">
    <source>
        <dbReference type="ARBA" id="ARBA00023012"/>
    </source>
</evidence>
<feature type="domain" description="Response regulatory" evidence="8">
    <location>
        <begin position="6"/>
        <end position="121"/>
    </location>
</feature>
<dbReference type="InterPro" id="IPR011006">
    <property type="entry name" value="CheY-like_superfamily"/>
</dbReference>
<dbReference type="PANTHER" id="PTHR48111:SF1">
    <property type="entry name" value="TWO-COMPONENT RESPONSE REGULATOR ORR33"/>
    <property type="match status" value="1"/>
</dbReference>
<dbReference type="PANTHER" id="PTHR48111">
    <property type="entry name" value="REGULATOR OF RPOS"/>
    <property type="match status" value="1"/>
</dbReference>
<reference evidence="9" key="2">
    <citation type="submission" date="2022-08" db="EMBL/GenBank/DDBJ databases">
        <authorList>
            <person name="Dong C."/>
        </authorList>
    </citation>
    <scope>NUCLEOTIDE SEQUENCE</scope>
    <source>
        <strain evidence="9">59MF3M-4</strain>
    </source>
</reference>
<feature type="modified residue" description="4-aspartylphosphate" evidence="6">
    <location>
        <position position="54"/>
    </location>
</feature>
<accession>A0A9X2WFN8</accession>
<evidence type="ECO:0000313" key="10">
    <source>
        <dbReference type="Proteomes" id="UP001147830"/>
    </source>
</evidence>
<keyword evidence="7" id="KW-0175">Coiled coil</keyword>
<dbReference type="Proteomes" id="UP001147830">
    <property type="component" value="Unassembled WGS sequence"/>
</dbReference>
<dbReference type="EMBL" id="JAOANI010000019">
    <property type="protein sequence ID" value="MCT7359557.1"/>
    <property type="molecule type" value="Genomic_DNA"/>
</dbReference>
<evidence type="ECO:0000256" key="4">
    <source>
        <dbReference type="ARBA" id="ARBA00023125"/>
    </source>
</evidence>
<dbReference type="AlphaFoldDB" id="A0A9X2WFN8"/>